<dbReference type="AlphaFoldDB" id="A0A674CDR6"/>
<organism evidence="2 3">
    <name type="scientific">Salmo trutta</name>
    <name type="common">Brown trout</name>
    <dbReference type="NCBI Taxonomy" id="8032"/>
    <lineage>
        <taxon>Eukaryota</taxon>
        <taxon>Metazoa</taxon>
        <taxon>Chordata</taxon>
        <taxon>Craniata</taxon>
        <taxon>Vertebrata</taxon>
        <taxon>Euteleostomi</taxon>
        <taxon>Actinopterygii</taxon>
        <taxon>Neopterygii</taxon>
        <taxon>Teleostei</taxon>
        <taxon>Protacanthopterygii</taxon>
        <taxon>Salmoniformes</taxon>
        <taxon>Salmonidae</taxon>
        <taxon>Salmoninae</taxon>
        <taxon>Salmo</taxon>
    </lineage>
</organism>
<evidence type="ECO:0000313" key="3">
    <source>
        <dbReference type="Proteomes" id="UP000472277"/>
    </source>
</evidence>
<dbReference type="Ensembl" id="ENSSTUT00000087006.1">
    <property type="protein sequence ID" value="ENSSTUP00000081757.1"/>
    <property type="gene ID" value="ENSSTUG00000035866.1"/>
</dbReference>
<keyword evidence="1" id="KW-0812">Transmembrane</keyword>
<evidence type="ECO:0000256" key="1">
    <source>
        <dbReference type="SAM" id="Phobius"/>
    </source>
</evidence>
<keyword evidence="1" id="KW-1133">Transmembrane helix</keyword>
<accession>A0A674CDR6</accession>
<keyword evidence="1" id="KW-0472">Membrane</keyword>
<name>A0A674CDR6_SALTR</name>
<gene>
    <name evidence="2" type="primary">GPAT4</name>
</gene>
<feature type="transmembrane region" description="Helical" evidence="1">
    <location>
        <begin position="20"/>
        <end position="45"/>
    </location>
</feature>
<dbReference type="Proteomes" id="UP000472277">
    <property type="component" value="Chromosome 9"/>
</dbReference>
<sequence>MGPFLDFNPFDNLLCILLGISFTVWFTLLLVFIIVPAIFGVSFGIRRLYMKTLLKIFEWATHRIERGAKDNNHLLYKPYSNAIIAKEPTSLEEEINEIRRRGSNRDLDSASEFEMSDIFYFCRRGSGQSSYRQARRAGGLAMGWRFKARESKRYIQRGATKVIQQNASGNPRGPQSFLKSNVQSLRSSETHLWTTEWTVFCTLKDFF</sequence>
<reference evidence="2" key="1">
    <citation type="submission" date="2025-08" db="UniProtKB">
        <authorList>
            <consortium name="Ensembl"/>
        </authorList>
    </citation>
    <scope>IDENTIFICATION</scope>
</reference>
<reference evidence="2" key="2">
    <citation type="submission" date="2025-09" db="UniProtKB">
        <authorList>
            <consortium name="Ensembl"/>
        </authorList>
    </citation>
    <scope>IDENTIFICATION</scope>
</reference>
<evidence type="ECO:0000313" key="2">
    <source>
        <dbReference type="Ensembl" id="ENSSTUP00000081757.1"/>
    </source>
</evidence>
<proteinExistence type="predicted"/>
<keyword evidence="3" id="KW-1185">Reference proteome</keyword>
<dbReference type="GeneTree" id="ENSGT01030000234574"/>
<protein>
    <submittedName>
        <fullName evidence="2">Glycerol-3-phosphate acyltransferase 4</fullName>
    </submittedName>
</protein>